<evidence type="ECO:0000313" key="1">
    <source>
        <dbReference type="EMBL" id="QOK97446.1"/>
    </source>
</evidence>
<dbReference type="EMBL" id="CP051169">
    <property type="protein sequence ID" value="QOK97449.1"/>
    <property type="molecule type" value="Genomic_DNA"/>
</dbReference>
<organism evidence="2 3">
    <name type="scientific">Ralstonia solanacearum</name>
    <name type="common">Pseudomonas solanacearum</name>
    <dbReference type="NCBI Taxonomy" id="305"/>
    <lineage>
        <taxon>Bacteria</taxon>
        <taxon>Pseudomonadati</taxon>
        <taxon>Pseudomonadota</taxon>
        <taxon>Betaproteobacteria</taxon>
        <taxon>Burkholderiales</taxon>
        <taxon>Burkholderiaceae</taxon>
        <taxon>Ralstonia</taxon>
        <taxon>Ralstonia solanacearum species complex</taxon>
    </lineage>
</organism>
<proteinExistence type="predicted"/>
<reference evidence="2" key="1">
    <citation type="submission" date="2020-04" db="EMBL/GenBank/DDBJ databases">
        <title>Ralstonia pseudosolanacearum UW576, UW763, UW773, and UW774.</title>
        <authorList>
            <person name="Steidl O."/>
            <person name="Truchon A."/>
            <person name="Allen C."/>
        </authorList>
    </citation>
    <scope>NUCLEOTIDE SEQUENCE</scope>
    <source>
        <strain evidence="2">RUN2474</strain>
    </source>
</reference>
<dbReference type="EMBL" id="CP051169">
    <property type="protein sequence ID" value="QOK97446.1"/>
    <property type="molecule type" value="Genomic_DNA"/>
</dbReference>
<dbReference type="Proteomes" id="UP000593970">
    <property type="component" value="Chromosome"/>
</dbReference>
<dbReference type="AlphaFoldDB" id="A0AA92K348"/>
<evidence type="ECO:0000313" key="3">
    <source>
        <dbReference type="Proteomes" id="UP000593970"/>
    </source>
</evidence>
<protein>
    <submittedName>
        <fullName evidence="2">Uncharacterized protein</fullName>
    </submittedName>
</protein>
<sequence>MSWFPEAKYQKEHFDICYEYDQIHQKNPDMSEEEKFRLLNEYTDRLTRLMLAYRYERLQAERSRK</sequence>
<name>A0AA92K348_RALSL</name>
<evidence type="ECO:0000313" key="2">
    <source>
        <dbReference type="EMBL" id="QOK97449.1"/>
    </source>
</evidence>
<gene>
    <name evidence="1" type="ORF">HF909_14090</name>
    <name evidence="2" type="ORF">HF909_14110</name>
</gene>
<accession>A0AA92K348</accession>
<reference evidence="3" key="2">
    <citation type="submission" date="2020-04" db="EMBL/GenBank/DDBJ databases">
        <title>Ralstonia solanacearum UW576, UW763, UW773, and UW774.</title>
        <authorList>
            <person name="Steidl O."/>
            <person name="Truchon A."/>
            <person name="Allen C."/>
        </authorList>
    </citation>
    <scope>NUCLEOTIDE SEQUENCE [LARGE SCALE GENOMIC DNA]</scope>
    <source>
        <strain evidence="3">UW774</strain>
    </source>
</reference>